<reference evidence="2" key="1">
    <citation type="submission" date="2018-09" db="EMBL/GenBank/DDBJ databases">
        <title>Chryseolinea sp. KIS68-18 isolated from soil.</title>
        <authorList>
            <person name="Weon H.-Y."/>
            <person name="Kwon S.-W."/>
            <person name="Lee S.A."/>
        </authorList>
    </citation>
    <scope>NUCLEOTIDE SEQUENCE [LARGE SCALE GENOMIC DNA]</scope>
    <source>
        <strain evidence="2">KIS68-18</strain>
    </source>
</reference>
<name>A0A385SNE7_9BACT</name>
<dbReference type="Proteomes" id="UP000266183">
    <property type="component" value="Chromosome"/>
</dbReference>
<sequence>MLDIFLSEDRNTVFREKLVNYKFFYEVKHSAAKANSDIRIYMPEIDRDGYDVLLDDGEQIVPLQLKTYLSSATTKRWVVNKGLLRPLYLNCQSLGFEFSPEGNGIEGGLVVVKIIANADEIRSFEWFYSDCYILTAFESGLVTHKPNPHLDHITSFMSRLRTGYQKEKLEITKLCMVKVKSIDDLLALAGMPSKKQQQWRLSFKNSYHSLRMGTISHEERSELTDILQSHIDDPRLTVG</sequence>
<dbReference type="EMBL" id="CP032382">
    <property type="protein sequence ID" value="AYB30980.1"/>
    <property type="molecule type" value="Genomic_DNA"/>
</dbReference>
<evidence type="ECO:0000313" key="2">
    <source>
        <dbReference type="Proteomes" id="UP000266183"/>
    </source>
</evidence>
<dbReference type="AlphaFoldDB" id="A0A385SNE7"/>
<accession>A0A385SNE7</accession>
<protein>
    <submittedName>
        <fullName evidence="1">Uncharacterized protein</fullName>
    </submittedName>
</protein>
<gene>
    <name evidence="1" type="ORF">D4L85_10490</name>
</gene>
<dbReference type="KEGG" id="chk:D4L85_10490"/>
<evidence type="ECO:0000313" key="1">
    <source>
        <dbReference type="EMBL" id="AYB30980.1"/>
    </source>
</evidence>
<keyword evidence="2" id="KW-1185">Reference proteome</keyword>
<organism evidence="1 2">
    <name type="scientific">Chryseolinea soli</name>
    <dbReference type="NCBI Taxonomy" id="2321403"/>
    <lineage>
        <taxon>Bacteria</taxon>
        <taxon>Pseudomonadati</taxon>
        <taxon>Bacteroidota</taxon>
        <taxon>Cytophagia</taxon>
        <taxon>Cytophagales</taxon>
        <taxon>Fulvivirgaceae</taxon>
        <taxon>Chryseolinea</taxon>
    </lineage>
</organism>
<proteinExistence type="predicted"/>